<dbReference type="PANTHER" id="PTHR43076">
    <property type="entry name" value="FO SYNTHASE (COFH)"/>
    <property type="match status" value="1"/>
</dbReference>
<evidence type="ECO:0000256" key="2">
    <source>
        <dbReference type="ARBA" id="ARBA00012289"/>
    </source>
</evidence>
<dbReference type="InterPro" id="IPR020050">
    <property type="entry name" value="FO_synthase_su2"/>
</dbReference>
<dbReference type="Proteomes" id="UP001281203">
    <property type="component" value="Unassembled WGS sequence"/>
</dbReference>
<dbReference type="SMART" id="SM00729">
    <property type="entry name" value="Elp3"/>
    <property type="match status" value="1"/>
</dbReference>
<dbReference type="SFLD" id="SFLDG01388">
    <property type="entry name" value="7_8-didemethyl-8-hydroxy-5-dea"/>
    <property type="match status" value="1"/>
</dbReference>
<dbReference type="PROSITE" id="PS51918">
    <property type="entry name" value="RADICAL_SAM"/>
    <property type="match status" value="1"/>
</dbReference>
<keyword evidence="3 10" id="KW-0004">4Fe-4S</keyword>
<dbReference type="SFLD" id="SFLDG01064">
    <property type="entry name" value="F420__menaquinone_cofactor_bio"/>
    <property type="match status" value="1"/>
</dbReference>
<comment type="subunit">
    <text evidence="10">The FO synthase complex consists of two subunits, CofG and CofH.</text>
</comment>
<dbReference type="SFLD" id="SFLDF00343">
    <property type="entry name" value="aminofutalosine_synthase_(mqnE"/>
    <property type="match status" value="1"/>
</dbReference>
<dbReference type="InterPro" id="IPR019940">
    <property type="entry name" value="CofH_family"/>
</dbReference>
<dbReference type="InterPro" id="IPR007197">
    <property type="entry name" value="rSAM"/>
</dbReference>
<evidence type="ECO:0000256" key="5">
    <source>
        <dbReference type="ARBA" id="ARBA00022691"/>
    </source>
</evidence>
<dbReference type="RefSeq" id="WP_317065141.1">
    <property type="nucleotide sequence ID" value="NZ_WBKO01000001.1"/>
</dbReference>
<keyword evidence="4 10" id="KW-0808">Transferase</keyword>
<dbReference type="InterPro" id="IPR006638">
    <property type="entry name" value="Elp3/MiaA/NifB-like_rSAM"/>
</dbReference>
<evidence type="ECO:0000313" key="13">
    <source>
        <dbReference type="Proteomes" id="UP001281203"/>
    </source>
</evidence>
<keyword evidence="13" id="KW-1185">Reference proteome</keyword>
<dbReference type="SFLD" id="SFLDF00293">
    <property type="entry name" value="((2_3_4_5-tetrahydroxypentyl)a"/>
    <property type="match status" value="1"/>
</dbReference>
<evidence type="ECO:0000256" key="10">
    <source>
        <dbReference type="HAMAP-Rule" id="MF_01612"/>
    </source>
</evidence>
<evidence type="ECO:0000259" key="11">
    <source>
        <dbReference type="PROSITE" id="PS51918"/>
    </source>
</evidence>
<dbReference type="Pfam" id="PF19288">
    <property type="entry name" value="CofH_C"/>
    <property type="match status" value="1"/>
</dbReference>
<evidence type="ECO:0000256" key="3">
    <source>
        <dbReference type="ARBA" id="ARBA00022485"/>
    </source>
</evidence>
<comment type="pathway">
    <text evidence="1 10">Cofactor biosynthesis; coenzyme F0 biosynthesis.</text>
</comment>
<keyword evidence="8 10" id="KW-0411">Iron-sulfur</keyword>
<dbReference type="InterPro" id="IPR034405">
    <property type="entry name" value="F420"/>
</dbReference>
<accession>A0ABU3WZ25</accession>
<comment type="catalytic activity">
    <reaction evidence="9 10">
        <text>5-amino-6-(D-ribitylamino)uracil + L-tyrosine + S-adenosyl-L-methionine = 5-amino-5-(4-hydroxybenzyl)-6-(D-ribitylimino)-5,6-dihydrouracil + 2-iminoacetate + 5'-deoxyadenosine + L-methionine + H(+)</text>
        <dbReference type="Rhea" id="RHEA:55200"/>
        <dbReference type="ChEBI" id="CHEBI:15378"/>
        <dbReference type="ChEBI" id="CHEBI:15934"/>
        <dbReference type="ChEBI" id="CHEBI:17319"/>
        <dbReference type="ChEBI" id="CHEBI:57844"/>
        <dbReference type="ChEBI" id="CHEBI:58315"/>
        <dbReference type="ChEBI" id="CHEBI:59789"/>
        <dbReference type="ChEBI" id="CHEBI:77846"/>
        <dbReference type="ChEBI" id="CHEBI:85936"/>
        <dbReference type="EC" id="2.5.1.147"/>
    </reaction>
</comment>
<feature type="binding site" evidence="10">
    <location>
        <position position="67"/>
    </location>
    <ligand>
        <name>[4Fe-4S] cluster</name>
        <dbReference type="ChEBI" id="CHEBI:49883"/>
        <note>4Fe-4S-S-AdoMet</note>
    </ligand>
</feature>
<dbReference type="NCBIfam" id="TIGR00423">
    <property type="entry name" value="CofH family radical SAM protein"/>
    <property type="match status" value="1"/>
</dbReference>
<comment type="function">
    <text evidence="10">Catalyzes the radical-mediated synthesis of 5-amino-5-(4-hydroxybenzyl)-6-(D-ribitylimino)-5,6-dihydrouracil from 5-amino-6-(D-ribitylamino)uracil and L-tyrosine.</text>
</comment>
<keyword evidence="7 10" id="KW-0408">Iron</keyword>
<feature type="binding site" evidence="10">
    <location>
        <position position="71"/>
    </location>
    <ligand>
        <name>[4Fe-4S] cluster</name>
        <dbReference type="ChEBI" id="CHEBI:49883"/>
        <note>4Fe-4S-S-AdoMet</note>
    </ligand>
</feature>
<dbReference type="SFLD" id="SFLDS00029">
    <property type="entry name" value="Radical_SAM"/>
    <property type="match status" value="1"/>
</dbReference>
<dbReference type="CDD" id="cd01335">
    <property type="entry name" value="Radical_SAM"/>
    <property type="match status" value="1"/>
</dbReference>
<evidence type="ECO:0000256" key="1">
    <source>
        <dbReference type="ARBA" id="ARBA00004712"/>
    </source>
</evidence>
<dbReference type="InterPro" id="IPR013785">
    <property type="entry name" value="Aldolase_TIM"/>
</dbReference>
<feature type="binding site" evidence="10">
    <location>
        <position position="74"/>
    </location>
    <ligand>
        <name>[4Fe-4S] cluster</name>
        <dbReference type="ChEBI" id="CHEBI:49883"/>
        <note>4Fe-4S-S-AdoMet</note>
    </ligand>
</feature>
<dbReference type="EC" id="2.5.1.147" evidence="2 10"/>
<dbReference type="SFLD" id="SFLDG01389">
    <property type="entry name" value="menaquinone_synthsis_involved"/>
    <property type="match status" value="1"/>
</dbReference>
<reference evidence="12 13" key="1">
    <citation type="submission" date="2019-10" db="EMBL/GenBank/DDBJ databases">
        <title>Isolation and characterization of Methanoculleus sp. Wushi-C6 from a hot spring well.</title>
        <authorList>
            <person name="Chen S.-C."/>
            <person name="Lan Z.-H."/>
            <person name="You Y.-T."/>
            <person name="Lai M.-C."/>
        </authorList>
    </citation>
    <scope>NUCLEOTIDE SEQUENCE [LARGE SCALE GENOMIC DNA]</scope>
    <source>
        <strain evidence="12 13">Wushi-C6</strain>
    </source>
</reference>
<proteinExistence type="inferred from homology"/>
<sequence>MGSPLRELLDDVLAGHRLTEEEAVRLFTTRGRGVWEIAAAADELRERKVGDVVTYVRNQNINVTNLCVNACGFCGFSRKPGDADAYRHDEAVVREKARTARERDVTEVCTVSGLHPEFDAQSYIDIYSWIRDEAPEVHIHASNPMEVAYAAKRSGISTREVLAAMRDAGLGTLCGTAAEVLVDDVRKVICPEKIDTAAWVRIIREAHALGIRTTATIMYGHCESEADRARHLAILREIQDGTHGFTEFVPLSFIHPDTPLYRAGLARPGATGREDILMFAASRLFLDNLDHIQASWVKLGTKMAQVALLAGADDLGGTMFEESISRGAGARDTDYLDPAEMQRMAGDVGRTLRRRTTTYAIE</sequence>
<dbReference type="PANTHER" id="PTHR43076:SF1">
    <property type="entry name" value="LIPOYL SYNTHASE 2"/>
    <property type="match status" value="1"/>
</dbReference>
<dbReference type="EMBL" id="WBKO01000001">
    <property type="protein sequence ID" value="MDV2481038.1"/>
    <property type="molecule type" value="Genomic_DNA"/>
</dbReference>
<comment type="caution">
    <text evidence="12">The sequence shown here is derived from an EMBL/GenBank/DDBJ whole genome shotgun (WGS) entry which is preliminary data.</text>
</comment>
<evidence type="ECO:0000256" key="8">
    <source>
        <dbReference type="ARBA" id="ARBA00023014"/>
    </source>
</evidence>
<dbReference type="SUPFAM" id="SSF102114">
    <property type="entry name" value="Radical SAM enzymes"/>
    <property type="match status" value="1"/>
</dbReference>
<dbReference type="HAMAP" id="MF_01612">
    <property type="entry name" value="FO_synth_sub2"/>
    <property type="match status" value="1"/>
</dbReference>
<comment type="cofactor">
    <cofactor evidence="10">
        <name>[4Fe-4S] cluster</name>
        <dbReference type="ChEBI" id="CHEBI:49883"/>
    </cofactor>
    <text evidence="10">Binds 1 [4Fe-4S] cluster. The cluster is coordinated with 3 cysteines and an exchangeable S-adenosyl-L-methionine.</text>
</comment>
<dbReference type="Pfam" id="PF04055">
    <property type="entry name" value="Radical_SAM"/>
    <property type="match status" value="1"/>
</dbReference>
<comment type="similarity">
    <text evidence="10">Belongs to the radical SAM superfamily. CofH family.</text>
</comment>
<dbReference type="NCBIfam" id="NF005609">
    <property type="entry name" value="PRK07360.1"/>
    <property type="match status" value="1"/>
</dbReference>
<evidence type="ECO:0000313" key="12">
    <source>
        <dbReference type="EMBL" id="MDV2481038.1"/>
    </source>
</evidence>
<dbReference type="PIRSF" id="PIRSF004762">
    <property type="entry name" value="CHP00423"/>
    <property type="match status" value="1"/>
</dbReference>
<dbReference type="InterPro" id="IPR045567">
    <property type="entry name" value="CofH/MnqC-like_C"/>
</dbReference>
<protein>
    <recommendedName>
        <fullName evidence="2 10">5-amino-6-(D-ribitylamino)uracil--L-tyrosine 4-hydroxyphenyl transferase</fullName>
        <ecNumber evidence="2 10">2.5.1.147</ecNumber>
    </recommendedName>
    <alternativeName>
        <fullName evidence="10">FO synthase subunit 2</fullName>
    </alternativeName>
</protein>
<evidence type="ECO:0000256" key="7">
    <source>
        <dbReference type="ARBA" id="ARBA00023004"/>
    </source>
</evidence>
<evidence type="ECO:0000256" key="9">
    <source>
        <dbReference type="ARBA" id="ARBA00048468"/>
    </source>
</evidence>
<dbReference type="NCBIfam" id="TIGR03551">
    <property type="entry name" value="F420_cofH"/>
    <property type="match status" value="1"/>
</dbReference>
<organism evidence="12 13">
    <name type="scientific">Methanoculleus caldifontis</name>
    <dbReference type="NCBI Taxonomy" id="2651577"/>
    <lineage>
        <taxon>Archaea</taxon>
        <taxon>Methanobacteriati</taxon>
        <taxon>Methanobacteriota</taxon>
        <taxon>Stenosarchaea group</taxon>
        <taxon>Methanomicrobia</taxon>
        <taxon>Methanomicrobiales</taxon>
        <taxon>Methanomicrobiaceae</taxon>
        <taxon>Methanoculleus</taxon>
    </lineage>
</organism>
<keyword evidence="6 10" id="KW-0479">Metal-binding</keyword>
<feature type="domain" description="Radical SAM core" evidence="11">
    <location>
        <begin position="53"/>
        <end position="287"/>
    </location>
</feature>
<dbReference type="Gene3D" id="3.20.20.70">
    <property type="entry name" value="Aldolase class I"/>
    <property type="match status" value="1"/>
</dbReference>
<name>A0ABU3WZ25_9EURY</name>
<evidence type="ECO:0000256" key="6">
    <source>
        <dbReference type="ARBA" id="ARBA00022723"/>
    </source>
</evidence>
<gene>
    <name evidence="10 12" type="primary">cofH</name>
    <name evidence="12" type="ORF">F8E02_03240</name>
</gene>
<evidence type="ECO:0000256" key="4">
    <source>
        <dbReference type="ARBA" id="ARBA00022679"/>
    </source>
</evidence>
<dbReference type="InterPro" id="IPR058240">
    <property type="entry name" value="rSAM_sf"/>
</dbReference>
<keyword evidence="5 10" id="KW-0949">S-adenosyl-L-methionine</keyword>